<dbReference type="InterPro" id="IPR009061">
    <property type="entry name" value="DNA-bd_dom_put_sf"/>
</dbReference>
<feature type="domain" description="HTH merR-type" evidence="1">
    <location>
        <begin position="12"/>
        <end position="56"/>
    </location>
</feature>
<dbReference type="RefSeq" id="WP_245357381.1">
    <property type="nucleotide sequence ID" value="NZ_BAAAVU010000028.1"/>
</dbReference>
<organism evidence="2 3">
    <name type="scientific">Kribbella aluminosa</name>
    <dbReference type="NCBI Taxonomy" id="416017"/>
    <lineage>
        <taxon>Bacteria</taxon>
        <taxon>Bacillati</taxon>
        <taxon>Actinomycetota</taxon>
        <taxon>Actinomycetes</taxon>
        <taxon>Propionibacteriales</taxon>
        <taxon>Kribbellaceae</taxon>
        <taxon>Kribbella</taxon>
    </lineage>
</organism>
<evidence type="ECO:0000259" key="1">
    <source>
        <dbReference type="PROSITE" id="PS50937"/>
    </source>
</evidence>
<accession>A0ABS4UBD8</accession>
<reference evidence="2 3" key="1">
    <citation type="submission" date="2021-03" db="EMBL/GenBank/DDBJ databases">
        <title>Sequencing the genomes of 1000 actinobacteria strains.</title>
        <authorList>
            <person name="Klenk H.-P."/>
        </authorList>
    </citation>
    <scope>NUCLEOTIDE SEQUENCE [LARGE SCALE GENOMIC DNA]</scope>
    <source>
        <strain evidence="2 3">DSM 18824</strain>
    </source>
</reference>
<dbReference type="SUPFAM" id="SSF46955">
    <property type="entry name" value="Putative DNA-binding domain"/>
    <property type="match status" value="1"/>
</dbReference>
<name>A0ABS4UBD8_9ACTN</name>
<keyword evidence="3" id="KW-1185">Reference proteome</keyword>
<evidence type="ECO:0000313" key="3">
    <source>
        <dbReference type="Proteomes" id="UP000755585"/>
    </source>
</evidence>
<sequence>MTTGQSSPPARPMTVGELSRRTAVPVKTLREYTDLGLIYTIGRSPANYRLFDADALCGACTSSARCVASA</sequence>
<evidence type="ECO:0000313" key="2">
    <source>
        <dbReference type="EMBL" id="MBP2348957.1"/>
    </source>
</evidence>
<dbReference type="PROSITE" id="PS50937">
    <property type="entry name" value="HTH_MERR_2"/>
    <property type="match status" value="1"/>
</dbReference>
<dbReference type="InterPro" id="IPR000551">
    <property type="entry name" value="MerR-type_HTH_dom"/>
</dbReference>
<dbReference type="EMBL" id="JAGINT010000001">
    <property type="protein sequence ID" value="MBP2348957.1"/>
    <property type="molecule type" value="Genomic_DNA"/>
</dbReference>
<dbReference type="Gene3D" id="1.10.1660.10">
    <property type="match status" value="1"/>
</dbReference>
<comment type="caution">
    <text evidence="2">The sequence shown here is derived from an EMBL/GenBank/DDBJ whole genome shotgun (WGS) entry which is preliminary data.</text>
</comment>
<dbReference type="Pfam" id="PF00376">
    <property type="entry name" value="MerR"/>
    <property type="match status" value="1"/>
</dbReference>
<dbReference type="Proteomes" id="UP000755585">
    <property type="component" value="Unassembled WGS sequence"/>
</dbReference>
<gene>
    <name evidence="2" type="ORF">JOF29_000040</name>
</gene>
<protein>
    <recommendedName>
        <fullName evidence="1">HTH merR-type domain-containing protein</fullName>
    </recommendedName>
</protein>
<proteinExistence type="predicted"/>